<evidence type="ECO:0000256" key="1">
    <source>
        <dbReference type="ARBA" id="ARBA00006091"/>
    </source>
</evidence>
<sequence length="103" mass="11752">MGCEDQSQCAAACRVYMDLIEDKRYTVIEKTFDVNLNVIYLETQLSTNSLVTILPILDSKEVDFQLIRKLQSKNENKSITLAICDTSSNILYYKLTDGFVDKT</sequence>
<dbReference type="GO" id="GO:0003676">
    <property type="term" value="F:nucleic acid binding"/>
    <property type="evidence" value="ECO:0007669"/>
    <property type="project" value="InterPro"/>
</dbReference>
<evidence type="ECO:0000256" key="2">
    <source>
        <dbReference type="ARBA" id="ARBA00022694"/>
    </source>
</evidence>
<dbReference type="SUPFAM" id="SSF53032">
    <property type="entry name" value="tRNA-intron endonuclease catalytic domain-like"/>
    <property type="match status" value="1"/>
</dbReference>
<dbReference type="PANTHER" id="PTHR28582">
    <property type="entry name" value="TRNA-SPLICING ENDONUCLEASE SUBUNIT SEN15"/>
    <property type="match status" value="1"/>
</dbReference>
<keyword evidence="5" id="KW-1185">Reference proteome</keyword>
<organism evidence="4 5">
    <name type="scientific">Glossina brevipalpis</name>
    <dbReference type="NCBI Taxonomy" id="37001"/>
    <lineage>
        <taxon>Eukaryota</taxon>
        <taxon>Metazoa</taxon>
        <taxon>Ecdysozoa</taxon>
        <taxon>Arthropoda</taxon>
        <taxon>Hexapoda</taxon>
        <taxon>Insecta</taxon>
        <taxon>Pterygota</taxon>
        <taxon>Neoptera</taxon>
        <taxon>Endopterygota</taxon>
        <taxon>Diptera</taxon>
        <taxon>Brachycera</taxon>
        <taxon>Muscomorpha</taxon>
        <taxon>Hippoboscoidea</taxon>
        <taxon>Glossinidae</taxon>
        <taxon>Glossina</taxon>
    </lineage>
</organism>
<keyword evidence="2" id="KW-0819">tRNA processing</keyword>
<evidence type="ECO:0000313" key="5">
    <source>
        <dbReference type="Proteomes" id="UP000091820"/>
    </source>
</evidence>
<dbReference type="InterPro" id="IPR011856">
    <property type="entry name" value="tRNA_endonuc-like_dom_sf"/>
</dbReference>
<evidence type="ECO:0000313" key="4">
    <source>
        <dbReference type="EnsemblMetazoa" id="GBRI031568-PA"/>
    </source>
</evidence>
<proteinExistence type="inferred from homology"/>
<dbReference type="GO" id="GO:0005634">
    <property type="term" value="C:nucleus"/>
    <property type="evidence" value="ECO:0007669"/>
    <property type="project" value="UniProtKB-ARBA"/>
</dbReference>
<dbReference type="Gene3D" id="3.40.1350.10">
    <property type="match status" value="1"/>
</dbReference>
<dbReference type="GO" id="GO:0006388">
    <property type="term" value="P:tRNA splicing, via endonucleolytic cleavage and ligation"/>
    <property type="evidence" value="ECO:0007669"/>
    <property type="project" value="InterPro"/>
</dbReference>
<protein>
    <recommendedName>
        <fullName evidence="3">tRNA-splicing endonuclease subunit Sen15 domain-containing protein</fullName>
    </recommendedName>
</protein>
<accession>A0A1A9WTP1</accession>
<reference evidence="4" key="2">
    <citation type="submission" date="2020-05" db="UniProtKB">
        <authorList>
            <consortium name="EnsemblMetazoa"/>
        </authorList>
    </citation>
    <scope>IDENTIFICATION</scope>
    <source>
        <strain evidence="4">IAEA</strain>
    </source>
</reference>
<reference evidence="5" key="1">
    <citation type="submission" date="2014-03" db="EMBL/GenBank/DDBJ databases">
        <authorList>
            <person name="Aksoy S."/>
            <person name="Warren W."/>
            <person name="Wilson R.K."/>
        </authorList>
    </citation>
    <scope>NUCLEOTIDE SEQUENCE [LARGE SCALE GENOMIC DNA]</scope>
    <source>
        <strain evidence="5">IAEA</strain>
    </source>
</reference>
<dbReference type="PANTHER" id="PTHR28582:SF1">
    <property type="entry name" value="TRNA-SPLICING ENDONUCLEASE SUBUNIT SEN15"/>
    <property type="match status" value="1"/>
</dbReference>
<feature type="domain" description="tRNA-splicing endonuclease subunit Sen15" evidence="3">
    <location>
        <begin position="15"/>
        <end position="100"/>
    </location>
</feature>
<dbReference type="Pfam" id="PF09631">
    <property type="entry name" value="Sen15"/>
    <property type="match status" value="1"/>
</dbReference>
<dbReference type="InterPro" id="IPR018593">
    <property type="entry name" value="tRNA-endonuc_su_Sen15"/>
</dbReference>
<evidence type="ECO:0000259" key="3">
    <source>
        <dbReference type="Pfam" id="PF09631"/>
    </source>
</evidence>
<dbReference type="STRING" id="37001.A0A1A9WTP1"/>
<dbReference type="VEuPathDB" id="VectorBase:GBRI031568"/>
<dbReference type="Proteomes" id="UP000091820">
    <property type="component" value="Unassembled WGS sequence"/>
</dbReference>
<comment type="similarity">
    <text evidence="1">Belongs to the SEN15 family.</text>
</comment>
<dbReference type="AlphaFoldDB" id="A0A1A9WTP1"/>
<name>A0A1A9WTP1_9MUSC</name>
<dbReference type="EnsemblMetazoa" id="GBRI031568-RA">
    <property type="protein sequence ID" value="GBRI031568-PA"/>
    <property type="gene ID" value="GBRI031568"/>
</dbReference>
<dbReference type="InterPro" id="IPR036167">
    <property type="entry name" value="tRNA_intron_Endo_cat-like_sf"/>
</dbReference>